<protein>
    <submittedName>
        <fullName evidence="1">Transposase</fullName>
    </submittedName>
</protein>
<sequence length="90" mass="9804">MGYLLRLLDPGLAISAIQPANRYNIDETGILEGYGANGLVLGRAETKSVRKSSLDCKPGYLLSSVSQLRARHCFLLLYIKARQSSSSGFL</sequence>
<proteinExistence type="predicted"/>
<dbReference type="Proteomes" id="UP000076552">
    <property type="component" value="Unassembled WGS sequence"/>
</dbReference>
<comment type="caution">
    <text evidence="1">The sequence shown here is derived from an EMBL/GenBank/DDBJ whole genome shotgun (WGS) entry which is preliminary data.</text>
</comment>
<evidence type="ECO:0000313" key="2">
    <source>
        <dbReference type="Proteomes" id="UP000076552"/>
    </source>
</evidence>
<evidence type="ECO:0000313" key="1">
    <source>
        <dbReference type="EMBL" id="KZL65386.1"/>
    </source>
</evidence>
<accession>A0A166N789</accession>
<dbReference type="STRING" id="708197.A0A166N789"/>
<dbReference type="AlphaFoldDB" id="A0A166N789"/>
<dbReference type="EMBL" id="LFIV01000223">
    <property type="protein sequence ID" value="KZL65386.1"/>
    <property type="molecule type" value="Genomic_DNA"/>
</dbReference>
<name>A0A166N789_9PEZI</name>
<gene>
    <name evidence="1" type="ORF">CT0861_06242</name>
</gene>
<keyword evidence="2" id="KW-1185">Reference proteome</keyword>
<reference evidence="1 2" key="1">
    <citation type="submission" date="2015-06" db="EMBL/GenBank/DDBJ databases">
        <title>Survival trade-offs in plant roots during colonization by closely related pathogenic and mutualistic fungi.</title>
        <authorList>
            <person name="Hacquard S."/>
            <person name="Kracher B."/>
            <person name="Hiruma K."/>
            <person name="Weinman A."/>
            <person name="Muench P."/>
            <person name="Garrido Oter R."/>
            <person name="Ver Loren van Themaat E."/>
            <person name="Dallerey J.-F."/>
            <person name="Damm U."/>
            <person name="Henrissat B."/>
            <person name="Lespinet O."/>
            <person name="Thon M."/>
            <person name="Kemen E."/>
            <person name="McHardy A.C."/>
            <person name="Schulze-Lefert P."/>
            <person name="O'Connell R.J."/>
        </authorList>
    </citation>
    <scope>NUCLEOTIDE SEQUENCE [LARGE SCALE GENOMIC DNA]</scope>
    <source>
        <strain evidence="1 2">0861</strain>
    </source>
</reference>
<organism evidence="1 2">
    <name type="scientific">Colletotrichum tofieldiae</name>
    <dbReference type="NCBI Taxonomy" id="708197"/>
    <lineage>
        <taxon>Eukaryota</taxon>
        <taxon>Fungi</taxon>
        <taxon>Dikarya</taxon>
        <taxon>Ascomycota</taxon>
        <taxon>Pezizomycotina</taxon>
        <taxon>Sordariomycetes</taxon>
        <taxon>Hypocreomycetidae</taxon>
        <taxon>Glomerellales</taxon>
        <taxon>Glomerellaceae</taxon>
        <taxon>Colletotrichum</taxon>
        <taxon>Colletotrichum spaethianum species complex</taxon>
    </lineage>
</organism>